<dbReference type="GO" id="GO:0009007">
    <property type="term" value="F:site-specific DNA-methyltransferase (adenine-specific) activity"/>
    <property type="evidence" value="ECO:0007669"/>
    <property type="project" value="UniProtKB-EC"/>
</dbReference>
<dbReference type="GO" id="GO:0009307">
    <property type="term" value="P:DNA restriction-modification system"/>
    <property type="evidence" value="ECO:0007669"/>
    <property type="project" value="InterPro"/>
</dbReference>
<dbReference type="PROSITE" id="PS00092">
    <property type="entry name" value="N6_MTASE"/>
    <property type="match status" value="1"/>
</dbReference>
<dbReference type="EC" id="2.1.1.72" evidence="2"/>
<keyword evidence="4" id="KW-0808">Transferase</keyword>
<evidence type="ECO:0000256" key="1">
    <source>
        <dbReference type="ARBA" id="ARBA00006594"/>
    </source>
</evidence>
<dbReference type="OrthoDB" id="8399at10239"/>
<dbReference type="SUPFAM" id="SSF53335">
    <property type="entry name" value="S-adenosyl-L-methionine-dependent methyltransferases"/>
    <property type="match status" value="1"/>
</dbReference>
<dbReference type="GeneID" id="24725614"/>
<dbReference type="InterPro" id="IPR012327">
    <property type="entry name" value="MeTrfase_D12"/>
</dbReference>
<organism evidence="7 8">
    <name type="scientific">Salmonella phage vB_SPuM_SP116</name>
    <dbReference type="NCBI Taxonomy" id="1567025"/>
    <lineage>
        <taxon>Viruses</taxon>
        <taxon>Duplodnaviria</taxon>
        <taxon>Heunggongvirae</taxon>
        <taxon>Uroviricota</taxon>
        <taxon>Caudoviricetes</taxon>
        <taxon>Andersonviridae</taxon>
        <taxon>Ounavirinae</taxon>
        <taxon>Felixounavirus</taxon>
        <taxon>Felixounavirus SP116</taxon>
    </lineage>
</organism>
<proteinExistence type="inferred from homology"/>
<keyword evidence="3" id="KW-0489">Methyltransferase</keyword>
<dbReference type="InterPro" id="IPR002052">
    <property type="entry name" value="DNA_methylase_N6_adenine_CS"/>
</dbReference>
<reference evidence="7 8" key="1">
    <citation type="submission" date="2014-10" db="EMBL/GenBank/DDBJ databases">
        <title>A new lytic Salmonella pullorum phage and its enzyme lys52.</title>
        <authorList>
            <person name="Bao H."/>
        </authorList>
    </citation>
    <scope>NUCLEOTIDE SEQUENCE [LARGE SCALE GENOMIC DNA]</scope>
</reference>
<accession>A0A0D4D9Z9</accession>
<dbReference type="PANTHER" id="PTHR30481:SF3">
    <property type="entry name" value="DNA ADENINE METHYLASE"/>
    <property type="match status" value="1"/>
</dbReference>
<dbReference type="Gene3D" id="1.10.1020.10">
    <property type="entry name" value="Adenine-specific Methyltransferase, Domain 2"/>
    <property type="match status" value="1"/>
</dbReference>
<dbReference type="GO" id="GO:0006298">
    <property type="term" value="P:mismatch repair"/>
    <property type="evidence" value="ECO:0007669"/>
    <property type="project" value="TreeGrafter"/>
</dbReference>
<dbReference type="PANTHER" id="PTHR30481">
    <property type="entry name" value="DNA ADENINE METHYLASE"/>
    <property type="match status" value="1"/>
</dbReference>
<evidence type="ECO:0000256" key="4">
    <source>
        <dbReference type="ARBA" id="ARBA00022679"/>
    </source>
</evidence>
<protein>
    <recommendedName>
        <fullName evidence="2">site-specific DNA-methyltransferase (adenine-specific)</fullName>
        <ecNumber evidence="2">2.1.1.72</ecNumber>
    </recommendedName>
</protein>
<dbReference type="Proteomes" id="UP000201623">
    <property type="component" value="Segment"/>
</dbReference>
<sequence length="294" mass="34771">MKPMFKYLGGKTRILKEYERLGVFPDNCKNFYDLFSGGGSVAIWAYNRYPEAKVFINEINKHIIGLYTTFRNDYENFMEEFEYLSKRYLALPMQEEYAVKGQRHNRLRYKMYYSVREELLLLGEEGAYDYRYYARQFFLQKLSFGGVWQTTKEMKGHYATPCGYLLEEEIFFTKTKESLSEFYSFITDERVILSSEPYDRVDIKHGEGTVIYCDPPYINTNQKYGAKFDIEMSVKLCKDMISWGELGSKVLMSNSQWDGWANLIPENFNLTEVSHSYTIHAQRSKDINEVIIHN</sequence>
<comment type="similarity">
    <text evidence="1">Belongs to the N(4)/N(6)-methyltransferase family.</text>
</comment>
<dbReference type="Pfam" id="PF02086">
    <property type="entry name" value="MethyltransfD12"/>
    <property type="match status" value="1"/>
</dbReference>
<keyword evidence="8" id="KW-1185">Reference proteome</keyword>
<dbReference type="KEGG" id="vg:24725614"/>
<evidence type="ECO:0000256" key="2">
    <source>
        <dbReference type="ARBA" id="ARBA00011900"/>
    </source>
</evidence>
<dbReference type="GO" id="GO:0043565">
    <property type="term" value="F:sequence-specific DNA binding"/>
    <property type="evidence" value="ECO:0007669"/>
    <property type="project" value="TreeGrafter"/>
</dbReference>
<dbReference type="GO" id="GO:0032259">
    <property type="term" value="P:methylation"/>
    <property type="evidence" value="ECO:0007669"/>
    <property type="project" value="UniProtKB-KW"/>
</dbReference>
<evidence type="ECO:0000256" key="3">
    <source>
        <dbReference type="ARBA" id="ARBA00022603"/>
    </source>
</evidence>
<evidence type="ECO:0000256" key="5">
    <source>
        <dbReference type="ARBA" id="ARBA00022691"/>
    </source>
</evidence>
<evidence type="ECO:0000313" key="8">
    <source>
        <dbReference type="Proteomes" id="UP000201623"/>
    </source>
</evidence>
<dbReference type="RefSeq" id="YP_009146251.1">
    <property type="nucleotide sequence ID" value="NC_027329.1"/>
</dbReference>
<evidence type="ECO:0000256" key="6">
    <source>
        <dbReference type="ARBA" id="ARBA00047942"/>
    </source>
</evidence>
<dbReference type="InterPro" id="IPR029063">
    <property type="entry name" value="SAM-dependent_MTases_sf"/>
</dbReference>
<dbReference type="GO" id="GO:1904047">
    <property type="term" value="F:S-adenosyl-L-methionine binding"/>
    <property type="evidence" value="ECO:0007669"/>
    <property type="project" value="TreeGrafter"/>
</dbReference>
<dbReference type="PRINTS" id="PR00505">
    <property type="entry name" value="D12N6MTFRASE"/>
</dbReference>
<dbReference type="InterPro" id="IPR023095">
    <property type="entry name" value="Ade_MeTrfase_dom_2"/>
</dbReference>
<name>A0A0D4D9Z9_9CAUD</name>
<evidence type="ECO:0000313" key="7">
    <source>
        <dbReference type="EMBL" id="AJT60582.1"/>
    </source>
</evidence>
<dbReference type="Gene3D" id="3.40.50.150">
    <property type="entry name" value="Vaccinia Virus protein VP39"/>
    <property type="match status" value="1"/>
</dbReference>
<keyword evidence="5" id="KW-0949">S-adenosyl-L-methionine</keyword>
<gene>
    <name evidence="7" type="ORF">HB2014_6</name>
</gene>
<dbReference type="EMBL" id="KP010413">
    <property type="protein sequence ID" value="AJT60582.1"/>
    <property type="molecule type" value="Genomic_DNA"/>
</dbReference>
<comment type="catalytic activity">
    <reaction evidence="6">
        <text>a 2'-deoxyadenosine in DNA + S-adenosyl-L-methionine = an N(6)-methyl-2'-deoxyadenosine in DNA + S-adenosyl-L-homocysteine + H(+)</text>
        <dbReference type="Rhea" id="RHEA:15197"/>
        <dbReference type="Rhea" id="RHEA-COMP:12418"/>
        <dbReference type="Rhea" id="RHEA-COMP:12419"/>
        <dbReference type="ChEBI" id="CHEBI:15378"/>
        <dbReference type="ChEBI" id="CHEBI:57856"/>
        <dbReference type="ChEBI" id="CHEBI:59789"/>
        <dbReference type="ChEBI" id="CHEBI:90615"/>
        <dbReference type="ChEBI" id="CHEBI:90616"/>
        <dbReference type="EC" id="2.1.1.72"/>
    </reaction>
</comment>